<keyword evidence="1" id="KW-1185">Reference proteome</keyword>
<dbReference type="AlphaFoldDB" id="A0A914M5I5"/>
<accession>A0A914M5I5</accession>
<sequence length="162" mass="18354">MDNNLTRYQNLLLHQVILQSIAESMRDAIKLYPLPGSNAPLMEINVEILSKKVDEKTDDLQHNNNPKQDKIDLSIKATIPNNEMPLSLEDDYFGTRSYNSDDTHVWDPLNIPESDATSISLTSTNAELFMPIQLEDDRSSPELGVPHPIIFRKSNFSNSKSK</sequence>
<proteinExistence type="predicted"/>
<evidence type="ECO:0000313" key="1">
    <source>
        <dbReference type="Proteomes" id="UP000887563"/>
    </source>
</evidence>
<name>A0A914M5I5_MELIC</name>
<dbReference type="Proteomes" id="UP000887563">
    <property type="component" value="Unplaced"/>
</dbReference>
<evidence type="ECO:0000313" key="2">
    <source>
        <dbReference type="WBParaSite" id="Minc3s01318g22719"/>
    </source>
</evidence>
<dbReference type="WBParaSite" id="Minc3s01318g22719">
    <property type="protein sequence ID" value="Minc3s01318g22719"/>
    <property type="gene ID" value="Minc3s01318g22719"/>
</dbReference>
<organism evidence="1 2">
    <name type="scientific">Meloidogyne incognita</name>
    <name type="common">Southern root-knot nematode worm</name>
    <name type="synonym">Oxyuris incognita</name>
    <dbReference type="NCBI Taxonomy" id="6306"/>
    <lineage>
        <taxon>Eukaryota</taxon>
        <taxon>Metazoa</taxon>
        <taxon>Ecdysozoa</taxon>
        <taxon>Nematoda</taxon>
        <taxon>Chromadorea</taxon>
        <taxon>Rhabditida</taxon>
        <taxon>Tylenchina</taxon>
        <taxon>Tylenchomorpha</taxon>
        <taxon>Tylenchoidea</taxon>
        <taxon>Meloidogynidae</taxon>
        <taxon>Meloidogyninae</taxon>
        <taxon>Meloidogyne</taxon>
        <taxon>Meloidogyne incognita group</taxon>
    </lineage>
</organism>
<protein>
    <submittedName>
        <fullName evidence="2">Uncharacterized protein</fullName>
    </submittedName>
</protein>
<reference evidence="2" key="1">
    <citation type="submission" date="2022-11" db="UniProtKB">
        <authorList>
            <consortium name="WormBaseParasite"/>
        </authorList>
    </citation>
    <scope>IDENTIFICATION</scope>
</reference>